<dbReference type="GO" id="GO:0031419">
    <property type="term" value="F:cobalamin binding"/>
    <property type="evidence" value="ECO:0007669"/>
    <property type="project" value="InterPro"/>
</dbReference>
<dbReference type="SUPFAM" id="SSF52242">
    <property type="entry name" value="Cobalamin (vitamin B12)-binding domain"/>
    <property type="match status" value="1"/>
</dbReference>
<dbReference type="InterPro" id="IPR051198">
    <property type="entry name" value="BchE-like"/>
</dbReference>
<dbReference type="EMBL" id="FQZP01000007">
    <property type="protein sequence ID" value="SHI70454.1"/>
    <property type="molecule type" value="Genomic_DNA"/>
</dbReference>
<evidence type="ECO:0000313" key="9">
    <source>
        <dbReference type="Proteomes" id="UP000324781"/>
    </source>
</evidence>
<dbReference type="GO" id="GO:0051536">
    <property type="term" value="F:iron-sulfur cluster binding"/>
    <property type="evidence" value="ECO:0007669"/>
    <property type="project" value="UniProtKB-KW"/>
</dbReference>
<dbReference type="Gene3D" id="3.80.30.20">
    <property type="entry name" value="tm_1862 like domain"/>
    <property type="match status" value="1"/>
</dbReference>
<name>A0A1M6DB42_9FIRM</name>
<dbReference type="AlphaFoldDB" id="A0A1M6DB42"/>
<evidence type="ECO:0000256" key="4">
    <source>
        <dbReference type="ARBA" id="ARBA00023004"/>
    </source>
</evidence>
<dbReference type="CDD" id="cd02068">
    <property type="entry name" value="radical_SAM_B12_BD"/>
    <property type="match status" value="1"/>
</dbReference>
<dbReference type="InterPro" id="IPR058240">
    <property type="entry name" value="rSAM_sf"/>
</dbReference>
<gene>
    <name evidence="8" type="ORF">SAMN05444373_100723</name>
</gene>
<evidence type="ECO:0000256" key="5">
    <source>
        <dbReference type="ARBA" id="ARBA00023014"/>
    </source>
</evidence>
<dbReference type="InterPro" id="IPR006638">
    <property type="entry name" value="Elp3/MiaA/NifB-like_rSAM"/>
</dbReference>
<keyword evidence="4" id="KW-0408">Iron</keyword>
<protein>
    <submittedName>
        <fullName evidence="8">Radical SAM superfamily enzyme YgiQ, UPF0313 family</fullName>
    </submittedName>
</protein>
<sequence length="556" mass="63336">MKTILVAINAKYEHESLAAWYLKAACRKSGLDLTVLQHSINDSVQKIWTAILDEEPDVACFSCYIWNRILVQNLIADLKKVRPDTVVVVGGPEVCYDEAAADFKAYGADYVIRGEGESRLPRLLLQLEGKAGSGEASWQDEGREAEDFVSPFIPEYLERVRDRIAYIESSRGCPYNCSYCLSSIDRGLRCFPLEEVYQGIDALVGAGARVIKFIDRSFNVHRHALEIWEYIRKFSPETITFHFEVNPDRLSDRQMEALAAMPPGLMQIEAGIQSTNLETLKAISRSMDVDRALENLKKIMAWGNIHVHTDLIAGLPFEDMDSFKESFNAVYAVRAHHLQLGFLKLLHGTRIRREAEKHQYRFRSYPPYEVLSNRYLTAKDILTLKGIEEVLDRFYNSGRLNLTLAYAETLFPSAFDFYHKLSCWLKERNLLFMPLAAIRLYELLRDFSLDAGADPQLLESLLGLDYVCSLRTTAIPETLLMAGEKQTGLAVLEPWEFADREWIDSVGKNRFRKRVIGLEAFCPVIKKGNIEYKRSRVVVDTQKTDPVTGRATMTVA</sequence>
<dbReference type="InterPro" id="IPR023404">
    <property type="entry name" value="rSAM_horseshoe"/>
</dbReference>
<evidence type="ECO:0000256" key="3">
    <source>
        <dbReference type="ARBA" id="ARBA00022723"/>
    </source>
</evidence>
<dbReference type="Proteomes" id="UP000324781">
    <property type="component" value="Unassembled WGS sequence"/>
</dbReference>
<dbReference type="OrthoDB" id="9801424at2"/>
<dbReference type="Pfam" id="PF13311">
    <property type="entry name" value="DUF4080"/>
    <property type="match status" value="1"/>
</dbReference>
<comment type="cofactor">
    <cofactor evidence="1">
        <name>[4Fe-4S] cluster</name>
        <dbReference type="ChEBI" id="CHEBI:49883"/>
    </cofactor>
</comment>
<keyword evidence="2" id="KW-0949">S-adenosyl-L-methionine</keyword>
<feature type="domain" description="Radical SAM core" evidence="7">
    <location>
        <begin position="159"/>
        <end position="388"/>
    </location>
</feature>
<dbReference type="PROSITE" id="PS51918">
    <property type="entry name" value="RADICAL_SAM"/>
    <property type="match status" value="1"/>
</dbReference>
<keyword evidence="5" id="KW-0411">Iron-sulfur</keyword>
<dbReference type="Pfam" id="PF04055">
    <property type="entry name" value="Radical_SAM"/>
    <property type="match status" value="1"/>
</dbReference>
<dbReference type="InterPro" id="IPR006158">
    <property type="entry name" value="Cobalamin-bd"/>
</dbReference>
<evidence type="ECO:0000259" key="7">
    <source>
        <dbReference type="PROSITE" id="PS51918"/>
    </source>
</evidence>
<evidence type="ECO:0000256" key="2">
    <source>
        <dbReference type="ARBA" id="ARBA00022691"/>
    </source>
</evidence>
<dbReference type="PANTHER" id="PTHR43409">
    <property type="entry name" value="ANAEROBIC MAGNESIUM-PROTOPORPHYRIN IX MONOMETHYL ESTER CYCLASE-RELATED"/>
    <property type="match status" value="1"/>
</dbReference>
<evidence type="ECO:0000259" key="6">
    <source>
        <dbReference type="PROSITE" id="PS51332"/>
    </source>
</evidence>
<dbReference type="GO" id="GO:0003824">
    <property type="term" value="F:catalytic activity"/>
    <property type="evidence" value="ECO:0007669"/>
    <property type="project" value="InterPro"/>
</dbReference>
<dbReference type="Gene3D" id="3.40.50.280">
    <property type="entry name" value="Cobalamin-binding domain"/>
    <property type="match status" value="1"/>
</dbReference>
<keyword evidence="3" id="KW-0479">Metal-binding</keyword>
<evidence type="ECO:0000256" key="1">
    <source>
        <dbReference type="ARBA" id="ARBA00001966"/>
    </source>
</evidence>
<dbReference type="SFLD" id="SFLDG01082">
    <property type="entry name" value="B12-binding_domain_containing"/>
    <property type="match status" value="1"/>
</dbReference>
<organism evidence="8 9">
    <name type="scientific">Thermoclostridium caenicola</name>
    <dbReference type="NCBI Taxonomy" id="659425"/>
    <lineage>
        <taxon>Bacteria</taxon>
        <taxon>Bacillati</taxon>
        <taxon>Bacillota</taxon>
        <taxon>Clostridia</taxon>
        <taxon>Eubacteriales</taxon>
        <taxon>Oscillospiraceae</taxon>
        <taxon>Thermoclostridium</taxon>
    </lineage>
</organism>
<dbReference type="SUPFAM" id="SSF102114">
    <property type="entry name" value="Radical SAM enzymes"/>
    <property type="match status" value="1"/>
</dbReference>
<dbReference type="GO" id="GO:0046872">
    <property type="term" value="F:metal ion binding"/>
    <property type="evidence" value="ECO:0007669"/>
    <property type="project" value="UniProtKB-KW"/>
</dbReference>
<accession>A0A1M6DB42</accession>
<dbReference type="GO" id="GO:0005829">
    <property type="term" value="C:cytosol"/>
    <property type="evidence" value="ECO:0007669"/>
    <property type="project" value="TreeGrafter"/>
</dbReference>
<dbReference type="InterPro" id="IPR025288">
    <property type="entry name" value="DUF4080"/>
</dbReference>
<feature type="domain" description="B12-binding" evidence="6">
    <location>
        <begin position="1"/>
        <end position="134"/>
    </location>
</feature>
<dbReference type="PANTHER" id="PTHR43409:SF16">
    <property type="entry name" value="SLR0320 PROTEIN"/>
    <property type="match status" value="1"/>
</dbReference>
<dbReference type="Pfam" id="PF02310">
    <property type="entry name" value="B12-binding"/>
    <property type="match status" value="1"/>
</dbReference>
<keyword evidence="9" id="KW-1185">Reference proteome</keyword>
<dbReference type="PROSITE" id="PS51332">
    <property type="entry name" value="B12_BINDING"/>
    <property type="match status" value="1"/>
</dbReference>
<evidence type="ECO:0000313" key="8">
    <source>
        <dbReference type="EMBL" id="SHI70454.1"/>
    </source>
</evidence>
<dbReference type="InterPro" id="IPR036724">
    <property type="entry name" value="Cobalamin-bd_sf"/>
</dbReference>
<dbReference type="SFLD" id="SFLDS00029">
    <property type="entry name" value="Radical_SAM"/>
    <property type="match status" value="1"/>
</dbReference>
<proteinExistence type="predicted"/>
<reference evidence="8 9" key="1">
    <citation type="submission" date="2016-11" db="EMBL/GenBank/DDBJ databases">
        <authorList>
            <person name="Varghese N."/>
            <person name="Submissions S."/>
        </authorList>
    </citation>
    <scope>NUCLEOTIDE SEQUENCE [LARGE SCALE GENOMIC DNA]</scope>
    <source>
        <strain evidence="8 9">DSM 19027</strain>
    </source>
</reference>
<dbReference type="InterPro" id="IPR007197">
    <property type="entry name" value="rSAM"/>
</dbReference>
<dbReference type="CDD" id="cd01335">
    <property type="entry name" value="Radical_SAM"/>
    <property type="match status" value="1"/>
</dbReference>
<dbReference type="RefSeq" id="WP_149677982.1">
    <property type="nucleotide sequence ID" value="NZ_FQZP01000007.1"/>
</dbReference>
<dbReference type="SMART" id="SM00729">
    <property type="entry name" value="Elp3"/>
    <property type="match status" value="1"/>
</dbReference>